<feature type="signal peptide" evidence="6">
    <location>
        <begin position="1"/>
        <end position="23"/>
    </location>
</feature>
<gene>
    <name evidence="7" type="ORF">Poly59_18940</name>
</gene>
<keyword evidence="1" id="KW-0624">Polysaccharide degradation</keyword>
<protein>
    <submittedName>
        <fullName evidence="7">Glycosyl hydrolases family 43</fullName>
    </submittedName>
</protein>
<dbReference type="InterPro" id="IPR052176">
    <property type="entry name" value="Glycosyl_Hydrlase_43_Enz"/>
</dbReference>
<evidence type="ECO:0000256" key="2">
    <source>
        <dbReference type="ARBA" id="ARBA00022801"/>
    </source>
</evidence>
<keyword evidence="3" id="KW-0119">Carbohydrate metabolism</keyword>
<evidence type="ECO:0000256" key="5">
    <source>
        <dbReference type="SAM" id="MobiDB-lite"/>
    </source>
</evidence>
<dbReference type="AlphaFoldDB" id="A0A5C6F514"/>
<feature type="chain" id="PRO_5022843250" evidence="6">
    <location>
        <begin position="24"/>
        <end position="602"/>
    </location>
</feature>
<evidence type="ECO:0000313" key="8">
    <source>
        <dbReference type="Proteomes" id="UP000317977"/>
    </source>
</evidence>
<keyword evidence="6" id="KW-0732">Signal</keyword>
<keyword evidence="2 7" id="KW-0378">Hydrolase</keyword>
<accession>A0A5C6F514</accession>
<proteinExistence type="predicted"/>
<dbReference type="Proteomes" id="UP000317977">
    <property type="component" value="Unassembled WGS sequence"/>
</dbReference>
<sequence length="602" mass="67267" precursor="true">MSFLRLIQAFTFAAFLLTPLALAEQGRPNTELGELIFEDHFERSESQEEKDEPGNDWTTSSDKTAAGHKEVDLRDGAMHIYTHKVANHATSVRHPFAFTDGSIGLRFMLHKKGDSLKLNFADLACKTVHAGHLFDADVSVSTLTIEDRKTGVMNLKTRALSKAGTLTDGQRKTLSAKKKRMPIQLELNQWHEILVHIDGDHVVVDIDGQRVGSHQSDGFAHANKSLLRLLVPNTATVDDVRIWKRSPIHAKTNENFSDASNLDFKKLVSPVPTSAKFIDENYYIWGASMVRDTDGKCHLLYSRWLRELGHNAWVTHSEIAHAVADSPLGPFRYVDVALPARGPEYWDGMCTHNPTVHKFDGKYYLYYMGNFGDGNATVKLNPIHRNHQRIGVAVADHPAGPWKRFDKPLIDVTHQPGAHDELMTSNPSILRRSDGTYVLIYKAVGTKGPLPFGGPVIHLAATSQSPTGPFNKKMTPLFTAPGVKFPAEDPYVWAEGNRCWAIVNDHKGTFNGTGEDSLALFTSKDGLTWDVAPNPWVLQRKVTWTDGTEQSFHRLERPQLWLENGQPAVLYCAAEETNDEAHSFNVHIPLIKKNSETDHVTQ</sequence>
<dbReference type="PANTHER" id="PTHR43772:SF2">
    <property type="entry name" value="PUTATIVE (AFU_ORTHOLOGUE AFUA_2G04480)-RELATED"/>
    <property type="match status" value="1"/>
</dbReference>
<dbReference type="InterPro" id="IPR023296">
    <property type="entry name" value="Glyco_hydro_beta-prop_sf"/>
</dbReference>
<evidence type="ECO:0000256" key="4">
    <source>
        <dbReference type="ARBA" id="ARBA00023295"/>
    </source>
</evidence>
<dbReference type="RefSeq" id="WP_246151506.1">
    <property type="nucleotide sequence ID" value="NZ_SJPX01000002.1"/>
</dbReference>
<evidence type="ECO:0000313" key="7">
    <source>
        <dbReference type="EMBL" id="TWU55594.1"/>
    </source>
</evidence>
<dbReference type="GO" id="GO:0045493">
    <property type="term" value="P:xylan catabolic process"/>
    <property type="evidence" value="ECO:0007669"/>
    <property type="project" value="UniProtKB-KW"/>
</dbReference>
<feature type="region of interest" description="Disordered" evidence="5">
    <location>
        <begin position="42"/>
        <end position="68"/>
    </location>
</feature>
<evidence type="ECO:0000256" key="3">
    <source>
        <dbReference type="ARBA" id="ARBA00023277"/>
    </source>
</evidence>
<dbReference type="PANTHER" id="PTHR43772">
    <property type="entry name" value="ENDO-1,4-BETA-XYLANASE"/>
    <property type="match status" value="1"/>
</dbReference>
<dbReference type="GO" id="GO:0016798">
    <property type="term" value="F:hydrolase activity, acting on glycosyl bonds"/>
    <property type="evidence" value="ECO:0007669"/>
    <property type="project" value="UniProtKB-KW"/>
</dbReference>
<reference evidence="7 8" key="1">
    <citation type="submission" date="2019-02" db="EMBL/GenBank/DDBJ databases">
        <title>Deep-cultivation of Planctomycetes and their phenomic and genomic characterization uncovers novel biology.</title>
        <authorList>
            <person name="Wiegand S."/>
            <person name="Jogler M."/>
            <person name="Boedeker C."/>
            <person name="Pinto D."/>
            <person name="Vollmers J."/>
            <person name="Rivas-Marin E."/>
            <person name="Kohn T."/>
            <person name="Peeters S.H."/>
            <person name="Heuer A."/>
            <person name="Rast P."/>
            <person name="Oberbeckmann S."/>
            <person name="Bunk B."/>
            <person name="Jeske O."/>
            <person name="Meyerdierks A."/>
            <person name="Storesund J.E."/>
            <person name="Kallscheuer N."/>
            <person name="Luecker S."/>
            <person name="Lage O.M."/>
            <person name="Pohl T."/>
            <person name="Merkel B.J."/>
            <person name="Hornburger P."/>
            <person name="Mueller R.-W."/>
            <person name="Bruemmer F."/>
            <person name="Labrenz M."/>
            <person name="Spormann A.M."/>
            <person name="Op Den Camp H."/>
            <person name="Overmann J."/>
            <person name="Amann R."/>
            <person name="Jetten M.S.M."/>
            <person name="Mascher T."/>
            <person name="Medema M.H."/>
            <person name="Devos D.P."/>
            <person name="Kaster A.-K."/>
            <person name="Ovreas L."/>
            <person name="Rohde M."/>
            <person name="Galperin M.Y."/>
            <person name="Jogler C."/>
        </authorList>
    </citation>
    <scope>NUCLEOTIDE SEQUENCE [LARGE SCALE GENOMIC DNA]</scope>
    <source>
        <strain evidence="7 8">Poly59</strain>
    </source>
</reference>
<dbReference type="Gene3D" id="2.115.10.20">
    <property type="entry name" value="Glycosyl hydrolase domain, family 43"/>
    <property type="match status" value="1"/>
</dbReference>
<organism evidence="7 8">
    <name type="scientific">Rubripirellula reticaptiva</name>
    <dbReference type="NCBI Taxonomy" id="2528013"/>
    <lineage>
        <taxon>Bacteria</taxon>
        <taxon>Pseudomonadati</taxon>
        <taxon>Planctomycetota</taxon>
        <taxon>Planctomycetia</taxon>
        <taxon>Pirellulales</taxon>
        <taxon>Pirellulaceae</taxon>
        <taxon>Rubripirellula</taxon>
    </lineage>
</organism>
<dbReference type="SUPFAM" id="SSF75005">
    <property type="entry name" value="Arabinanase/levansucrase/invertase"/>
    <property type="match status" value="1"/>
</dbReference>
<keyword evidence="1" id="KW-0858">Xylan degradation</keyword>
<evidence type="ECO:0000256" key="1">
    <source>
        <dbReference type="ARBA" id="ARBA00022651"/>
    </source>
</evidence>
<evidence type="ECO:0000256" key="6">
    <source>
        <dbReference type="SAM" id="SignalP"/>
    </source>
</evidence>
<name>A0A5C6F514_9BACT</name>
<dbReference type="InterPro" id="IPR013320">
    <property type="entry name" value="ConA-like_dom_sf"/>
</dbReference>
<dbReference type="EMBL" id="SJPX01000002">
    <property type="protein sequence ID" value="TWU55594.1"/>
    <property type="molecule type" value="Genomic_DNA"/>
</dbReference>
<keyword evidence="4" id="KW-0326">Glycosidase</keyword>
<dbReference type="SUPFAM" id="SSF49899">
    <property type="entry name" value="Concanavalin A-like lectins/glucanases"/>
    <property type="match status" value="1"/>
</dbReference>
<keyword evidence="8" id="KW-1185">Reference proteome</keyword>
<dbReference type="CDD" id="cd08994">
    <property type="entry name" value="GH43_62_32_68_117_130-like"/>
    <property type="match status" value="1"/>
</dbReference>
<comment type="caution">
    <text evidence="7">The sequence shown here is derived from an EMBL/GenBank/DDBJ whole genome shotgun (WGS) entry which is preliminary data.</text>
</comment>